<organism evidence="1 2">
    <name type="scientific">Entomophthora muscae</name>
    <dbReference type="NCBI Taxonomy" id="34485"/>
    <lineage>
        <taxon>Eukaryota</taxon>
        <taxon>Fungi</taxon>
        <taxon>Fungi incertae sedis</taxon>
        <taxon>Zoopagomycota</taxon>
        <taxon>Entomophthoromycotina</taxon>
        <taxon>Entomophthoromycetes</taxon>
        <taxon>Entomophthorales</taxon>
        <taxon>Entomophthoraceae</taxon>
        <taxon>Entomophthora</taxon>
    </lineage>
</organism>
<keyword evidence="2" id="KW-1185">Reference proteome</keyword>
<evidence type="ECO:0000313" key="1">
    <source>
        <dbReference type="EMBL" id="KAJ9071243.1"/>
    </source>
</evidence>
<protein>
    <submittedName>
        <fullName evidence="1">Uncharacterized protein</fullName>
    </submittedName>
</protein>
<proteinExistence type="predicted"/>
<gene>
    <name evidence="1" type="ORF">DSO57_1038943</name>
</gene>
<comment type="caution">
    <text evidence="1">The sequence shown here is derived from an EMBL/GenBank/DDBJ whole genome shotgun (WGS) entry which is preliminary data.</text>
</comment>
<dbReference type="EMBL" id="QTSX02003396">
    <property type="protein sequence ID" value="KAJ9071243.1"/>
    <property type="molecule type" value="Genomic_DNA"/>
</dbReference>
<sequence length="120" mass="12941">MEPPVTPKPMPASSPDLPTNHISKLFSIVYITLTGVVDTIVSWLLACGLEVRKVFFLPLKVSPSLVVWALPAKPGPSYLPKLAGQLPESGSQTPRVPNEPSGIFYVGQHYPPLSLKLGLL</sequence>
<reference evidence="1" key="1">
    <citation type="submission" date="2022-04" db="EMBL/GenBank/DDBJ databases">
        <title>Genome of the entomopathogenic fungus Entomophthora muscae.</title>
        <authorList>
            <person name="Elya C."/>
            <person name="Lovett B.R."/>
            <person name="Lee E."/>
            <person name="Macias A.M."/>
            <person name="Hajek A.E."/>
            <person name="De Bivort B.L."/>
            <person name="Kasson M.T."/>
            <person name="De Fine Licht H.H."/>
            <person name="Stajich J.E."/>
        </authorList>
    </citation>
    <scope>NUCLEOTIDE SEQUENCE</scope>
    <source>
        <strain evidence="1">Berkeley</strain>
    </source>
</reference>
<dbReference type="Proteomes" id="UP001165960">
    <property type="component" value="Unassembled WGS sequence"/>
</dbReference>
<name>A0ACC2T989_9FUNG</name>
<evidence type="ECO:0000313" key="2">
    <source>
        <dbReference type="Proteomes" id="UP001165960"/>
    </source>
</evidence>
<accession>A0ACC2T989</accession>